<feature type="compositionally biased region" description="Low complexity" evidence="1">
    <location>
        <begin position="91"/>
        <end position="107"/>
    </location>
</feature>
<evidence type="ECO:0000313" key="4">
    <source>
        <dbReference type="Proteomes" id="UP001498398"/>
    </source>
</evidence>
<feature type="region of interest" description="Disordered" evidence="1">
    <location>
        <begin position="1"/>
        <end position="120"/>
    </location>
</feature>
<dbReference type="Pfam" id="PF24855">
    <property type="entry name" value="DUF7729"/>
    <property type="match status" value="1"/>
</dbReference>
<proteinExistence type="predicted"/>
<comment type="caution">
    <text evidence="3">The sequence shown here is derived from an EMBL/GenBank/DDBJ whole genome shotgun (WGS) entry which is preliminary data.</text>
</comment>
<keyword evidence="4" id="KW-1185">Reference proteome</keyword>
<gene>
    <name evidence="3" type="ORF">VKT23_011917</name>
</gene>
<dbReference type="EMBL" id="JBANRG010000027">
    <property type="protein sequence ID" value="KAK7453241.1"/>
    <property type="molecule type" value="Genomic_DNA"/>
</dbReference>
<dbReference type="Proteomes" id="UP001498398">
    <property type="component" value="Unassembled WGS sequence"/>
</dbReference>
<feature type="domain" description="DUF7729" evidence="2">
    <location>
        <begin position="223"/>
        <end position="452"/>
    </location>
</feature>
<dbReference type="PANTHER" id="PTHR39460:SF1">
    <property type="entry name" value="C6 TRANSCRIPTION FACTOR"/>
    <property type="match status" value="1"/>
</dbReference>
<feature type="compositionally biased region" description="Pro residues" evidence="1">
    <location>
        <begin position="1"/>
        <end position="11"/>
    </location>
</feature>
<dbReference type="InterPro" id="IPR056146">
    <property type="entry name" value="DUF7729"/>
</dbReference>
<evidence type="ECO:0000313" key="3">
    <source>
        <dbReference type="EMBL" id="KAK7453241.1"/>
    </source>
</evidence>
<feature type="compositionally biased region" description="Low complexity" evidence="1">
    <location>
        <begin position="12"/>
        <end position="29"/>
    </location>
</feature>
<feature type="compositionally biased region" description="Low complexity" evidence="1">
    <location>
        <begin position="55"/>
        <end position="68"/>
    </location>
</feature>
<organism evidence="3 4">
    <name type="scientific">Marasmiellus scandens</name>
    <dbReference type="NCBI Taxonomy" id="2682957"/>
    <lineage>
        <taxon>Eukaryota</taxon>
        <taxon>Fungi</taxon>
        <taxon>Dikarya</taxon>
        <taxon>Basidiomycota</taxon>
        <taxon>Agaricomycotina</taxon>
        <taxon>Agaricomycetes</taxon>
        <taxon>Agaricomycetidae</taxon>
        <taxon>Agaricales</taxon>
        <taxon>Marasmiineae</taxon>
        <taxon>Omphalotaceae</taxon>
        <taxon>Marasmiellus</taxon>
    </lineage>
</organism>
<evidence type="ECO:0000259" key="2">
    <source>
        <dbReference type="Pfam" id="PF24855"/>
    </source>
</evidence>
<dbReference type="PANTHER" id="PTHR39460">
    <property type="entry name" value="EXPRESSED PROTEIN"/>
    <property type="match status" value="1"/>
</dbReference>
<sequence length="493" mass="52430">MFTPPPSPFPRVVPATTSTTTPGAATSTGEVEMNPFEESLKVGREEDVEEGLGTPSSSSSSLLQVPSPLSSPPTSPSEPAHRLTPPPTLPSSPSFHTPTFSSALSKTQPPPPPTSPAKRRLASRLKWSSLLIPILLIVITASTRWISHPAVLDFVGVRHHHADESLLHIHRRHPTPQDNSISISIGSSTPDLGSSTAVPTTTTAAASQGVPTIPVTPPVLPTPFPQPWDESGIGLNFSTQGCLDFFQNMTNTAPFRSCRPFSMLSLWSSSFTAAQSNISLLNDILWGTCNPSLEGGLDQCTQNMRWFEREMVKDDVCGKEMSERNDLVVKTRGALLAYPLLQSAACLSLSNTNTYCYVSSIAGGASHASDIYLYSLPLGIRFPDSAQPSCGACEKDLLGVFGGSLGSSASSKPNTDSLLNLDDTSSIIGLKSTYADAVQTVQRTCGQNFVQTAQASSSGVDANGVAESLLSPRRRVERLVVGALMGGVVQWLW</sequence>
<reference evidence="3 4" key="1">
    <citation type="submission" date="2024-01" db="EMBL/GenBank/DDBJ databases">
        <title>A draft genome for the cacao thread blight pathogen Marasmiellus scandens.</title>
        <authorList>
            <person name="Baruah I.K."/>
            <person name="Leung J."/>
            <person name="Bukari Y."/>
            <person name="Amoako-Attah I."/>
            <person name="Meinhardt L.W."/>
            <person name="Bailey B.A."/>
            <person name="Cohen S.P."/>
        </authorList>
    </citation>
    <scope>NUCLEOTIDE SEQUENCE [LARGE SCALE GENOMIC DNA]</scope>
    <source>
        <strain evidence="3 4">GH-19</strain>
    </source>
</reference>
<accession>A0ABR1J7B8</accession>
<name>A0ABR1J7B8_9AGAR</name>
<protein>
    <recommendedName>
        <fullName evidence="2">DUF7729 domain-containing protein</fullName>
    </recommendedName>
</protein>
<evidence type="ECO:0000256" key="1">
    <source>
        <dbReference type="SAM" id="MobiDB-lite"/>
    </source>
</evidence>